<evidence type="ECO:0000313" key="3">
    <source>
        <dbReference type="EMBL" id="PNG98934.1"/>
    </source>
</evidence>
<feature type="compositionally biased region" description="Basic residues" evidence="1">
    <location>
        <begin position="130"/>
        <end position="174"/>
    </location>
</feature>
<evidence type="ECO:0000256" key="2">
    <source>
        <dbReference type="SAM" id="SignalP"/>
    </source>
</evidence>
<feature type="region of interest" description="Disordered" evidence="1">
    <location>
        <begin position="114"/>
        <end position="174"/>
    </location>
</feature>
<feature type="signal peptide" evidence="2">
    <location>
        <begin position="1"/>
        <end position="19"/>
    </location>
</feature>
<evidence type="ECO:0000313" key="4">
    <source>
        <dbReference type="Proteomes" id="UP000236520"/>
    </source>
</evidence>
<proteinExistence type="predicted"/>
<feature type="chain" id="PRO_5038502900" evidence="2">
    <location>
        <begin position="20"/>
        <end position="174"/>
    </location>
</feature>
<comment type="caution">
    <text evidence="3">The sequence shown here is derived from an EMBL/GenBank/DDBJ whole genome shotgun (WGS) entry which is preliminary data.</text>
</comment>
<dbReference type="Proteomes" id="UP000236520">
    <property type="component" value="Unassembled WGS sequence"/>
</dbReference>
<sequence length="174" mass="17746">MAAAAAGTMVVGAAGSASAHGLFPQSSGAQRNLCDTAVGTTTNTGGAAPTGDIDLGSDCVNFASNVGGSVIQANDCDTATGTTLITGAAAPTGDTNIGSNCANIAIDEPDPVVVVHKDPPKKQQKAKEQHKAKKHSHKAKPKAKDPHKAKKHHKAKAKPHHKVKVKAKKKDCKH</sequence>
<organism evidence="3 4">
    <name type="scientific">Streptomyces malaysiensis</name>
    <dbReference type="NCBI Taxonomy" id="92644"/>
    <lineage>
        <taxon>Bacteria</taxon>
        <taxon>Bacillati</taxon>
        <taxon>Actinomycetota</taxon>
        <taxon>Actinomycetes</taxon>
        <taxon>Kitasatosporales</taxon>
        <taxon>Streptomycetaceae</taxon>
        <taxon>Streptomyces</taxon>
        <taxon>Streptomyces violaceusniger group</taxon>
    </lineage>
</organism>
<name>A0A2J7ZF91_STRMQ</name>
<dbReference type="AlphaFoldDB" id="A0A2J7ZF91"/>
<protein>
    <submittedName>
        <fullName evidence="3">Uncharacterized protein</fullName>
    </submittedName>
</protein>
<gene>
    <name evidence="3" type="ORF">SMF913_14959</name>
</gene>
<keyword evidence="2" id="KW-0732">Signal</keyword>
<reference evidence="3 4" key="1">
    <citation type="submission" date="2015-09" db="EMBL/GenBank/DDBJ databases">
        <title>Genome sequence, genome mining and natural product profiling of a biocontrol bacterium Streptomyces malaysiensis F913.</title>
        <authorList>
            <person name="Xu Y."/>
            <person name="Wei J."/>
            <person name="Xie J."/>
            <person name="Li T."/>
            <person name="Zhou Z."/>
        </authorList>
    </citation>
    <scope>NUCLEOTIDE SEQUENCE [LARGE SCALE GENOMIC DNA]</scope>
    <source>
        <strain evidence="3 4">F913</strain>
    </source>
</reference>
<keyword evidence="4" id="KW-1185">Reference proteome</keyword>
<evidence type="ECO:0000256" key="1">
    <source>
        <dbReference type="SAM" id="MobiDB-lite"/>
    </source>
</evidence>
<feature type="compositionally biased region" description="Basic and acidic residues" evidence="1">
    <location>
        <begin position="115"/>
        <end position="129"/>
    </location>
</feature>
<dbReference type="EMBL" id="LJIW01000001">
    <property type="protein sequence ID" value="PNG98934.1"/>
    <property type="molecule type" value="Genomic_DNA"/>
</dbReference>
<accession>A0A2J7ZF91</accession>